<protein>
    <submittedName>
        <fullName evidence="3">Glycosyltransferase family 4 protein</fullName>
        <ecNumber evidence="3">2.4.-.-</ecNumber>
    </submittedName>
</protein>
<feature type="domain" description="Glycosyl transferase family 1" evidence="2">
    <location>
        <begin position="174"/>
        <end position="321"/>
    </location>
</feature>
<dbReference type="EC" id="2.4.-.-" evidence="3"/>
<comment type="caution">
    <text evidence="3">The sequence shown here is derived from an EMBL/GenBank/DDBJ whole genome shotgun (WGS) entry which is preliminary data.</text>
</comment>
<dbReference type="PANTHER" id="PTHR46401:SF2">
    <property type="entry name" value="GLYCOSYLTRANSFERASE WBBK-RELATED"/>
    <property type="match status" value="1"/>
</dbReference>
<evidence type="ECO:0000256" key="1">
    <source>
        <dbReference type="ARBA" id="ARBA00022679"/>
    </source>
</evidence>
<dbReference type="PANTHER" id="PTHR46401">
    <property type="entry name" value="GLYCOSYLTRANSFERASE WBBK-RELATED"/>
    <property type="match status" value="1"/>
</dbReference>
<dbReference type="RefSeq" id="WP_063968356.1">
    <property type="nucleotide sequence ID" value="NZ_JAMXLT020000011.1"/>
</dbReference>
<sequence>MIEKRNCYLVSYNGLSNAGGVEKVSYYLNKILQKRDFNIILVDKQLIEESFLGKLFGIIFKKVPITVFTLLASFYIRFYKKRDDISITQGFNAPFLKTDYLYVHGTMRGYVESVGQKKTFALRMLFFLEKIAIKNAKKILSVSQNAIDEIEKFYTKKQLDYSIVNNGVDSDNFFPNISNLPTSQITVLYCGRLDEGKGLSQLLNLAAEAEQDPKIKFLIACNNNCNTDLFRKFNRTQINIGLSSDDMSLFYNKGNILFFPSLYEGFEMVSLEALSSGIPVLGNKVGAVAELKKNNAPGVYIIDYCRPILKQIREIVDQNNDKQYFLHQYYKSKFDIVVYAEKLNKIIN</sequence>
<keyword evidence="3" id="KW-0328">Glycosyltransferase</keyword>
<evidence type="ECO:0000259" key="2">
    <source>
        <dbReference type="Pfam" id="PF00534"/>
    </source>
</evidence>
<keyword evidence="1 3" id="KW-0808">Transferase</keyword>
<dbReference type="Proteomes" id="UP001204439">
    <property type="component" value="Unassembled WGS sequence"/>
</dbReference>
<dbReference type="GO" id="GO:0016757">
    <property type="term" value="F:glycosyltransferase activity"/>
    <property type="evidence" value="ECO:0007669"/>
    <property type="project" value="UniProtKB-KW"/>
</dbReference>
<accession>A0ABU4JGI3</accession>
<evidence type="ECO:0000313" key="3">
    <source>
        <dbReference type="EMBL" id="MDW8548795.1"/>
    </source>
</evidence>
<proteinExistence type="predicted"/>
<dbReference type="EMBL" id="JAMXLT020000011">
    <property type="protein sequence ID" value="MDW8548795.1"/>
    <property type="molecule type" value="Genomic_DNA"/>
</dbReference>
<dbReference type="Pfam" id="PF00534">
    <property type="entry name" value="Glycos_transf_1"/>
    <property type="match status" value="1"/>
</dbReference>
<reference evidence="3 4" key="1">
    <citation type="submission" date="2023-11" db="EMBL/GenBank/DDBJ databases">
        <title>First isolation, identification, and characterization of non-pathogenic Epilithonimonas ginsengisoli isolated from diseased farmed rainbow trout (Oncorhynchus mykiss) in Chile.</title>
        <authorList>
            <person name="Miranda C.D."/>
            <person name="Irgang R."/>
            <person name="Concha C."/>
            <person name="Rojas R."/>
            <person name="Avendano R."/>
        </authorList>
    </citation>
    <scope>NUCLEOTIDE SEQUENCE [LARGE SCALE GENOMIC DNA]</scope>
    <source>
        <strain evidence="3 4">FP99</strain>
    </source>
</reference>
<gene>
    <name evidence="3" type="ORF">NG800_007720</name>
</gene>
<organism evidence="3 4">
    <name type="scientific">Epilithonimonas ginsengisoli</name>
    <dbReference type="NCBI Taxonomy" id="1245592"/>
    <lineage>
        <taxon>Bacteria</taxon>
        <taxon>Pseudomonadati</taxon>
        <taxon>Bacteroidota</taxon>
        <taxon>Flavobacteriia</taxon>
        <taxon>Flavobacteriales</taxon>
        <taxon>Weeksellaceae</taxon>
        <taxon>Chryseobacterium group</taxon>
        <taxon>Epilithonimonas</taxon>
    </lineage>
</organism>
<evidence type="ECO:0000313" key="4">
    <source>
        <dbReference type="Proteomes" id="UP001204439"/>
    </source>
</evidence>
<keyword evidence="4" id="KW-1185">Reference proteome</keyword>
<dbReference type="InterPro" id="IPR001296">
    <property type="entry name" value="Glyco_trans_1"/>
</dbReference>
<dbReference type="Gene3D" id="3.40.50.2000">
    <property type="entry name" value="Glycogen Phosphorylase B"/>
    <property type="match status" value="2"/>
</dbReference>
<dbReference type="CDD" id="cd03801">
    <property type="entry name" value="GT4_PimA-like"/>
    <property type="match status" value="1"/>
</dbReference>
<dbReference type="SUPFAM" id="SSF53756">
    <property type="entry name" value="UDP-Glycosyltransferase/glycogen phosphorylase"/>
    <property type="match status" value="1"/>
</dbReference>
<name>A0ABU4JGI3_9FLAO</name>